<keyword evidence="13 16" id="KW-0067">ATP-binding</keyword>
<evidence type="ECO:0000256" key="10">
    <source>
        <dbReference type="ARBA" id="ARBA00022676"/>
    </source>
</evidence>
<keyword evidence="12 16" id="KW-0547">Nucleotide-binding</keyword>
<dbReference type="InterPro" id="IPR018198">
    <property type="entry name" value="ATP_PRibTrfase_CS"/>
</dbReference>
<evidence type="ECO:0000256" key="9">
    <source>
        <dbReference type="ARBA" id="ARBA00022605"/>
    </source>
</evidence>
<dbReference type="Proteomes" id="UP000517753">
    <property type="component" value="Unassembled WGS sequence"/>
</dbReference>
<dbReference type="CDD" id="cd13595">
    <property type="entry name" value="PBP2_HisGs"/>
    <property type="match status" value="1"/>
</dbReference>
<dbReference type="EMBL" id="JACCBY010000005">
    <property type="protein sequence ID" value="NYD91534.1"/>
    <property type="molecule type" value="Genomic_DNA"/>
</dbReference>
<accession>A0A7Y9K403</accession>
<feature type="domain" description="ATP phosphoribosyltransferase catalytic" evidence="18">
    <location>
        <begin position="57"/>
        <end position="210"/>
    </location>
</feature>
<comment type="pathway">
    <text evidence="3 16">Amino-acid biosynthesis; L-histidine biosynthesis; L-histidine from 5-phospho-alpha-D-ribose 1-diphosphate: step 1/9.</text>
</comment>
<evidence type="ECO:0000256" key="14">
    <source>
        <dbReference type="ARBA" id="ARBA00023102"/>
    </source>
</evidence>
<evidence type="ECO:0000256" key="5">
    <source>
        <dbReference type="ARBA" id="ARBA00011496"/>
    </source>
</evidence>
<dbReference type="PANTHER" id="PTHR21403:SF8">
    <property type="entry name" value="ATP PHOSPHORIBOSYLTRANSFERASE"/>
    <property type="match status" value="1"/>
</dbReference>
<dbReference type="UniPathway" id="UPA00031">
    <property type="reaction ID" value="UER00006"/>
</dbReference>
<organism evidence="19 20">
    <name type="scientific">Sphingomonas melonis</name>
    <dbReference type="NCBI Taxonomy" id="152682"/>
    <lineage>
        <taxon>Bacteria</taxon>
        <taxon>Pseudomonadati</taxon>
        <taxon>Pseudomonadota</taxon>
        <taxon>Alphaproteobacteria</taxon>
        <taxon>Sphingomonadales</taxon>
        <taxon>Sphingomonadaceae</taxon>
        <taxon>Sphingomonas</taxon>
    </lineage>
</organism>
<dbReference type="Pfam" id="PF01634">
    <property type="entry name" value="HisG"/>
    <property type="match status" value="1"/>
</dbReference>
<dbReference type="InterPro" id="IPR013820">
    <property type="entry name" value="ATP_PRibTrfase_cat"/>
</dbReference>
<keyword evidence="11 16" id="KW-0808">Transferase</keyword>
<evidence type="ECO:0000256" key="2">
    <source>
        <dbReference type="ARBA" id="ARBA00004496"/>
    </source>
</evidence>
<keyword evidence="20" id="KW-1185">Reference proteome</keyword>
<comment type="catalytic activity">
    <reaction evidence="1 16">
        <text>1-(5-phospho-beta-D-ribosyl)-ATP + diphosphate = 5-phospho-alpha-D-ribose 1-diphosphate + ATP</text>
        <dbReference type="Rhea" id="RHEA:18473"/>
        <dbReference type="ChEBI" id="CHEBI:30616"/>
        <dbReference type="ChEBI" id="CHEBI:33019"/>
        <dbReference type="ChEBI" id="CHEBI:58017"/>
        <dbReference type="ChEBI" id="CHEBI:73183"/>
        <dbReference type="EC" id="2.4.2.17"/>
    </reaction>
</comment>
<dbReference type="GO" id="GO:0005737">
    <property type="term" value="C:cytoplasm"/>
    <property type="evidence" value="ECO:0007669"/>
    <property type="project" value="UniProtKB-SubCell"/>
</dbReference>
<comment type="domain">
    <text evidence="16">Lacks the C-terminal regulatory region which is replaced by HisZ.</text>
</comment>
<dbReference type="InterPro" id="IPR024893">
    <property type="entry name" value="ATP_PRibTrfase_HisG_short"/>
</dbReference>
<dbReference type="SUPFAM" id="SSF53850">
    <property type="entry name" value="Periplasmic binding protein-like II"/>
    <property type="match status" value="1"/>
</dbReference>
<dbReference type="PANTHER" id="PTHR21403">
    <property type="entry name" value="ATP PHOSPHORIBOSYLTRANSFERASE ATP-PRTASE"/>
    <property type="match status" value="1"/>
</dbReference>
<evidence type="ECO:0000256" key="7">
    <source>
        <dbReference type="ARBA" id="ARBA00020998"/>
    </source>
</evidence>
<evidence type="ECO:0000256" key="6">
    <source>
        <dbReference type="ARBA" id="ARBA00011946"/>
    </source>
</evidence>
<evidence type="ECO:0000259" key="18">
    <source>
        <dbReference type="Pfam" id="PF01634"/>
    </source>
</evidence>
<evidence type="ECO:0000256" key="13">
    <source>
        <dbReference type="ARBA" id="ARBA00022840"/>
    </source>
</evidence>
<dbReference type="AlphaFoldDB" id="A0A7Y9K403"/>
<dbReference type="GO" id="GO:0003879">
    <property type="term" value="F:ATP phosphoribosyltransferase activity"/>
    <property type="evidence" value="ECO:0007669"/>
    <property type="project" value="UniProtKB-UniRule"/>
</dbReference>
<comment type="subunit">
    <text evidence="5 16">Heteromultimer composed of HisG and HisZ subunits.</text>
</comment>
<dbReference type="Gene3D" id="3.40.190.10">
    <property type="entry name" value="Periplasmic binding protein-like II"/>
    <property type="match status" value="2"/>
</dbReference>
<evidence type="ECO:0000256" key="4">
    <source>
        <dbReference type="ARBA" id="ARBA00009489"/>
    </source>
</evidence>
<comment type="subcellular location">
    <subcellularLocation>
        <location evidence="2 16">Cytoplasm</location>
    </subcellularLocation>
</comment>
<evidence type="ECO:0000256" key="17">
    <source>
        <dbReference type="SAM" id="MobiDB-lite"/>
    </source>
</evidence>
<evidence type="ECO:0000256" key="8">
    <source>
        <dbReference type="ARBA" id="ARBA00022490"/>
    </source>
</evidence>
<keyword evidence="10 16" id="KW-0328">Glycosyltransferase</keyword>
<dbReference type="InterPro" id="IPR001348">
    <property type="entry name" value="ATP_PRibTrfase_HisG"/>
</dbReference>
<keyword evidence="8 16" id="KW-0963">Cytoplasm</keyword>
<name>A0A7Y9K403_9SPHN</name>
<dbReference type="GO" id="GO:0000105">
    <property type="term" value="P:L-histidine biosynthetic process"/>
    <property type="evidence" value="ECO:0007669"/>
    <property type="project" value="UniProtKB-UniRule"/>
</dbReference>
<evidence type="ECO:0000256" key="12">
    <source>
        <dbReference type="ARBA" id="ARBA00022741"/>
    </source>
</evidence>
<reference evidence="19 20" key="2">
    <citation type="submission" date="2020-08" db="EMBL/GenBank/DDBJ databases">
        <title>The Agave Microbiome: Exploring the role of microbial communities in plant adaptations to desert environments.</title>
        <authorList>
            <person name="Partida-Martinez L.P."/>
        </authorList>
    </citation>
    <scope>NUCLEOTIDE SEQUENCE [LARGE SCALE GENOMIC DNA]</scope>
    <source>
        <strain evidence="19 20">AS2.3</strain>
    </source>
</reference>
<reference evidence="19 20" key="1">
    <citation type="submission" date="2020-07" db="EMBL/GenBank/DDBJ databases">
        <authorList>
            <person name="Partida-Martinez L."/>
            <person name="Huntemann M."/>
            <person name="Clum A."/>
            <person name="Wang J."/>
            <person name="Palaniappan K."/>
            <person name="Ritter S."/>
            <person name="Chen I.-M."/>
            <person name="Stamatis D."/>
            <person name="Reddy T."/>
            <person name="O'Malley R."/>
            <person name="Daum C."/>
            <person name="Shapiro N."/>
            <person name="Ivanova N."/>
            <person name="Kyrpides N."/>
            <person name="Woyke T."/>
        </authorList>
    </citation>
    <scope>NUCLEOTIDE SEQUENCE [LARGE SCALE GENOMIC DNA]</scope>
    <source>
        <strain evidence="19 20">AS2.3</strain>
    </source>
</reference>
<comment type="caution">
    <text evidence="19">The sequence shown here is derived from an EMBL/GenBank/DDBJ whole genome shotgun (WGS) entry which is preliminary data.</text>
</comment>
<dbReference type="PROSITE" id="PS01316">
    <property type="entry name" value="ATP_P_PHORIBOSYLTR"/>
    <property type="match status" value="1"/>
</dbReference>
<evidence type="ECO:0000256" key="3">
    <source>
        <dbReference type="ARBA" id="ARBA00004667"/>
    </source>
</evidence>
<protein>
    <recommendedName>
        <fullName evidence="7 16">ATP phosphoribosyltransferase</fullName>
        <shortName evidence="16">ATP-PRT</shortName>
        <shortName evidence="16">ATP-PRTase</shortName>
        <ecNumber evidence="6 16">2.4.2.17</ecNumber>
    </recommendedName>
</protein>
<comment type="function">
    <text evidence="15 16">Catalyzes the condensation of ATP and 5-phosphoribose 1-diphosphate to form N'-(5'-phosphoribosyl)-ATP (PR-ATP). Has a crucial role in the pathway because the rate of histidine biosynthesis seems to be controlled primarily by regulation of HisG enzymatic activity.</text>
</comment>
<dbReference type="HAMAP" id="MF_01018">
    <property type="entry name" value="HisG_Short"/>
    <property type="match status" value="1"/>
</dbReference>
<keyword evidence="9 16" id="KW-0028">Amino-acid biosynthesis</keyword>
<dbReference type="NCBIfam" id="TIGR00070">
    <property type="entry name" value="hisG"/>
    <property type="match status" value="1"/>
</dbReference>
<evidence type="ECO:0000256" key="11">
    <source>
        <dbReference type="ARBA" id="ARBA00022679"/>
    </source>
</evidence>
<comment type="similarity">
    <text evidence="4 16">Belongs to the ATP phosphoribosyltransferase family. Short subfamily.</text>
</comment>
<dbReference type="FunFam" id="3.40.190.10:FF:000008">
    <property type="entry name" value="ATP phosphoribosyltransferase"/>
    <property type="match status" value="1"/>
</dbReference>
<evidence type="ECO:0000256" key="15">
    <source>
        <dbReference type="ARBA" id="ARBA00024861"/>
    </source>
</evidence>
<evidence type="ECO:0000256" key="1">
    <source>
        <dbReference type="ARBA" id="ARBA00000915"/>
    </source>
</evidence>
<evidence type="ECO:0000313" key="20">
    <source>
        <dbReference type="Proteomes" id="UP000517753"/>
    </source>
</evidence>
<keyword evidence="14 16" id="KW-0368">Histidine biosynthesis</keyword>
<dbReference type="GO" id="GO:0005524">
    <property type="term" value="F:ATP binding"/>
    <property type="evidence" value="ECO:0007669"/>
    <property type="project" value="UniProtKB-KW"/>
</dbReference>
<proteinExistence type="inferred from homology"/>
<dbReference type="EC" id="2.4.2.17" evidence="6 16"/>
<evidence type="ECO:0000256" key="16">
    <source>
        <dbReference type="HAMAP-Rule" id="MF_01018"/>
    </source>
</evidence>
<feature type="region of interest" description="Disordered" evidence="17">
    <location>
        <begin position="222"/>
        <end position="254"/>
    </location>
</feature>
<gene>
    <name evidence="16" type="primary">hisG</name>
    <name evidence="19" type="ORF">HD841_003342</name>
</gene>
<evidence type="ECO:0000313" key="19">
    <source>
        <dbReference type="EMBL" id="NYD91534.1"/>
    </source>
</evidence>
<sequence length="254" mass="26797">MSTPPLVIAVPKGRILAEALPLLARAGIHPEAAFGDPDSRALRFATDVPHIELIRVRAFDVATFVAHGAAQLGIVGSDVLAEFAYSELYAPVDLGIGHCRISVAEPAAMAATDDPRGWSHVRVATKYPHTTAAHFAARGVQAECVKLNGAMELAPTLGLAPRIVDLVSSGKTLKENGLVEVEVIAEVTSRLIVNRAAMKTRPEVVPLVEAFRKAVASQDKPLPFRGGVGGGGSLTETNTGMPHPTPSREGEELR</sequence>